<evidence type="ECO:0000313" key="2">
    <source>
        <dbReference type="Proteomes" id="UP000015102"/>
    </source>
</evidence>
<sequence>MSEEEDCVLLDDDKNYKSITTVVYVNILAKIDFEVHISLQMKSIFYWINFYQKLVTILLL</sequence>
<dbReference type="Proteomes" id="UP000015102">
    <property type="component" value="Unassembled WGS sequence"/>
</dbReference>
<reference evidence="2" key="1">
    <citation type="submission" date="2013-02" db="EMBL/GenBank/DDBJ databases">
        <authorList>
            <person name="Hughes D."/>
        </authorList>
    </citation>
    <scope>NUCLEOTIDE SEQUENCE</scope>
    <source>
        <strain>Durham</strain>
        <strain evidence="2">NC isolate 2 -- Noor lab</strain>
    </source>
</reference>
<keyword evidence="2" id="KW-1185">Reference proteome</keyword>
<accession>T1GQH0</accession>
<proteinExistence type="predicted"/>
<dbReference type="EnsemblMetazoa" id="MESCA005877-RA">
    <property type="protein sequence ID" value="MESCA005877-PA"/>
    <property type="gene ID" value="MESCA005877"/>
</dbReference>
<name>T1GQH0_MEGSC</name>
<dbReference type="EMBL" id="CAQQ02120109">
    <property type="status" value="NOT_ANNOTATED_CDS"/>
    <property type="molecule type" value="Genomic_DNA"/>
</dbReference>
<dbReference type="EMBL" id="CAQQ02120110">
    <property type="status" value="NOT_ANNOTATED_CDS"/>
    <property type="molecule type" value="Genomic_DNA"/>
</dbReference>
<organism evidence="1 2">
    <name type="scientific">Megaselia scalaris</name>
    <name type="common">Humpbacked fly</name>
    <name type="synonym">Phora scalaris</name>
    <dbReference type="NCBI Taxonomy" id="36166"/>
    <lineage>
        <taxon>Eukaryota</taxon>
        <taxon>Metazoa</taxon>
        <taxon>Ecdysozoa</taxon>
        <taxon>Arthropoda</taxon>
        <taxon>Hexapoda</taxon>
        <taxon>Insecta</taxon>
        <taxon>Pterygota</taxon>
        <taxon>Neoptera</taxon>
        <taxon>Endopterygota</taxon>
        <taxon>Diptera</taxon>
        <taxon>Brachycera</taxon>
        <taxon>Muscomorpha</taxon>
        <taxon>Platypezoidea</taxon>
        <taxon>Phoridae</taxon>
        <taxon>Megaseliini</taxon>
        <taxon>Megaselia</taxon>
    </lineage>
</organism>
<dbReference type="AlphaFoldDB" id="T1GQH0"/>
<reference evidence="1" key="2">
    <citation type="submission" date="2015-06" db="UniProtKB">
        <authorList>
            <consortium name="EnsemblMetazoa"/>
        </authorList>
    </citation>
    <scope>IDENTIFICATION</scope>
</reference>
<dbReference type="HOGENOM" id="CLU_2944343_0_0_1"/>
<evidence type="ECO:0000313" key="1">
    <source>
        <dbReference type="EnsemblMetazoa" id="MESCA005877-PA"/>
    </source>
</evidence>
<protein>
    <submittedName>
        <fullName evidence="1">Uncharacterized protein</fullName>
    </submittedName>
</protein>